<evidence type="ECO:0000256" key="2">
    <source>
        <dbReference type="ARBA" id="ARBA00022771"/>
    </source>
</evidence>
<dbReference type="InterPro" id="IPR001841">
    <property type="entry name" value="Znf_RING"/>
</dbReference>
<name>A0AAV2YIE1_9STRA</name>
<evidence type="ECO:0000259" key="7">
    <source>
        <dbReference type="PROSITE" id="PS50195"/>
    </source>
</evidence>
<dbReference type="PROSITE" id="PS50089">
    <property type="entry name" value="ZF_RING_2"/>
    <property type="match status" value="1"/>
</dbReference>
<dbReference type="Proteomes" id="UP001146120">
    <property type="component" value="Unassembled WGS sequence"/>
</dbReference>
<dbReference type="Gene3D" id="3.30.1520.10">
    <property type="entry name" value="Phox-like domain"/>
    <property type="match status" value="1"/>
</dbReference>
<dbReference type="PANTHER" id="PTHR45798">
    <property type="entry name" value="RING-H2 FINGER PROTEIN ATL61-RELATED-RELATED"/>
    <property type="match status" value="1"/>
</dbReference>
<reference evidence="8" key="1">
    <citation type="submission" date="2022-11" db="EMBL/GenBank/DDBJ databases">
        <authorList>
            <person name="Morgan W.R."/>
            <person name="Tartar A."/>
        </authorList>
    </citation>
    <scope>NUCLEOTIDE SEQUENCE</scope>
    <source>
        <strain evidence="8">ARSEF 373</strain>
    </source>
</reference>
<comment type="caution">
    <text evidence="8">The sequence shown here is derived from an EMBL/GenBank/DDBJ whole genome shotgun (WGS) entry which is preliminary data.</text>
</comment>
<keyword evidence="2 4" id="KW-0863">Zinc-finger</keyword>
<dbReference type="SMART" id="SM00184">
    <property type="entry name" value="RING"/>
    <property type="match status" value="1"/>
</dbReference>
<dbReference type="InterPro" id="IPR036871">
    <property type="entry name" value="PX_dom_sf"/>
</dbReference>
<dbReference type="Pfam" id="PF13639">
    <property type="entry name" value="zf-RING_2"/>
    <property type="match status" value="1"/>
</dbReference>
<dbReference type="InterPro" id="IPR013083">
    <property type="entry name" value="Znf_RING/FYVE/PHD"/>
</dbReference>
<dbReference type="PANTHER" id="PTHR45798:SF97">
    <property type="entry name" value="ALCOHOL-SENSITIVE RING FINGER PROTEIN 1"/>
    <property type="match status" value="1"/>
</dbReference>
<evidence type="ECO:0000256" key="1">
    <source>
        <dbReference type="ARBA" id="ARBA00022723"/>
    </source>
</evidence>
<feature type="compositionally biased region" description="Basic and acidic residues" evidence="5">
    <location>
        <begin position="1"/>
        <end position="15"/>
    </location>
</feature>
<dbReference type="SUPFAM" id="SSF64268">
    <property type="entry name" value="PX domain"/>
    <property type="match status" value="1"/>
</dbReference>
<dbReference type="SUPFAM" id="SSF57850">
    <property type="entry name" value="RING/U-box"/>
    <property type="match status" value="1"/>
</dbReference>
<keyword evidence="1" id="KW-0479">Metal-binding</keyword>
<feature type="region of interest" description="Disordered" evidence="5">
    <location>
        <begin position="1"/>
        <end position="21"/>
    </location>
</feature>
<sequence length="304" mass="34914">MDDHFVESEFEDSPRSNDGIGDMFSFSPNAAAAQEHHAKAPYHGPALGQHDMYHEMPVRMVPEAPMMLYAGGAQAKRVLIRRIQEDSLKMLTMTCQAVLVRAPTGSYYAYHVEITSDYYKQKWVVCKRFSEFYRLRKKLLARFAAHKKSRGCHSCGQIGQQLKEFGFPKRFDMFKERAALVSKRTNGLEEFIVALCQFIGGEGDLEVCPEINSIRFQVKEFLQFPLDHECQHVRAVRALKYVDPRDVHVDTESCPICLCDWGELDGNQLVLSPCGHFFHEHCINEWYRTRFDCPMCRTIAGTEG</sequence>
<dbReference type="AlphaFoldDB" id="A0AAV2YIE1"/>
<evidence type="ECO:0000313" key="8">
    <source>
        <dbReference type="EMBL" id="DAZ93058.1"/>
    </source>
</evidence>
<evidence type="ECO:0008006" key="10">
    <source>
        <dbReference type="Google" id="ProtNLM"/>
    </source>
</evidence>
<dbReference type="CDD" id="cd06093">
    <property type="entry name" value="PX_domain"/>
    <property type="match status" value="1"/>
</dbReference>
<dbReference type="GO" id="GO:0008270">
    <property type="term" value="F:zinc ion binding"/>
    <property type="evidence" value="ECO:0007669"/>
    <property type="project" value="UniProtKB-KW"/>
</dbReference>
<evidence type="ECO:0000313" key="9">
    <source>
        <dbReference type="Proteomes" id="UP001146120"/>
    </source>
</evidence>
<proteinExistence type="predicted"/>
<gene>
    <name evidence="8" type="ORF">N0F65_009732</name>
</gene>
<evidence type="ECO:0000259" key="6">
    <source>
        <dbReference type="PROSITE" id="PS50089"/>
    </source>
</evidence>
<organism evidence="8 9">
    <name type="scientific">Lagenidium giganteum</name>
    <dbReference type="NCBI Taxonomy" id="4803"/>
    <lineage>
        <taxon>Eukaryota</taxon>
        <taxon>Sar</taxon>
        <taxon>Stramenopiles</taxon>
        <taxon>Oomycota</taxon>
        <taxon>Peronosporomycetes</taxon>
        <taxon>Pythiales</taxon>
        <taxon>Pythiaceae</taxon>
    </lineage>
</organism>
<dbReference type="EMBL" id="DAKRPA010000349">
    <property type="protein sequence ID" value="DAZ93058.1"/>
    <property type="molecule type" value="Genomic_DNA"/>
</dbReference>
<evidence type="ECO:0000256" key="4">
    <source>
        <dbReference type="PROSITE-ProRule" id="PRU00175"/>
    </source>
</evidence>
<dbReference type="InterPro" id="IPR001683">
    <property type="entry name" value="PX_dom"/>
</dbReference>
<feature type="domain" description="PX" evidence="7">
    <location>
        <begin position="88"/>
        <end position="228"/>
    </location>
</feature>
<dbReference type="InterPro" id="IPR052788">
    <property type="entry name" value="RING-type_E3_ligase_ATL"/>
</dbReference>
<dbReference type="Pfam" id="PF00787">
    <property type="entry name" value="PX"/>
    <property type="match status" value="1"/>
</dbReference>
<feature type="domain" description="RING-type" evidence="6">
    <location>
        <begin position="254"/>
        <end position="297"/>
    </location>
</feature>
<protein>
    <recommendedName>
        <fullName evidence="10">RING-type domain-containing protein</fullName>
    </recommendedName>
</protein>
<evidence type="ECO:0000256" key="5">
    <source>
        <dbReference type="SAM" id="MobiDB-lite"/>
    </source>
</evidence>
<evidence type="ECO:0000256" key="3">
    <source>
        <dbReference type="ARBA" id="ARBA00022833"/>
    </source>
</evidence>
<accession>A0AAV2YIE1</accession>
<keyword evidence="9" id="KW-1185">Reference proteome</keyword>
<dbReference type="Gene3D" id="3.30.40.10">
    <property type="entry name" value="Zinc/RING finger domain, C3HC4 (zinc finger)"/>
    <property type="match status" value="1"/>
</dbReference>
<keyword evidence="3" id="KW-0862">Zinc</keyword>
<dbReference type="PROSITE" id="PS50195">
    <property type="entry name" value="PX"/>
    <property type="match status" value="1"/>
</dbReference>
<dbReference type="GO" id="GO:0035091">
    <property type="term" value="F:phosphatidylinositol binding"/>
    <property type="evidence" value="ECO:0007669"/>
    <property type="project" value="InterPro"/>
</dbReference>
<reference evidence="8" key="2">
    <citation type="journal article" date="2023" name="Microbiol Resour">
        <title>Decontamination and Annotation of the Draft Genome Sequence of the Oomycete Lagenidium giganteum ARSEF 373.</title>
        <authorList>
            <person name="Morgan W.R."/>
            <person name="Tartar A."/>
        </authorList>
    </citation>
    <scope>NUCLEOTIDE SEQUENCE</scope>
    <source>
        <strain evidence="8">ARSEF 373</strain>
    </source>
</reference>